<gene>
    <name evidence="2" type="ORF">NCGR_LOCUS17908</name>
</gene>
<dbReference type="OrthoDB" id="683848at2759"/>
<dbReference type="EMBL" id="CAJGYO010000004">
    <property type="protein sequence ID" value="CAD6226036.1"/>
    <property type="molecule type" value="Genomic_DNA"/>
</dbReference>
<reference evidence="2" key="1">
    <citation type="submission" date="2020-10" db="EMBL/GenBank/DDBJ databases">
        <authorList>
            <person name="Han B."/>
            <person name="Lu T."/>
            <person name="Zhao Q."/>
            <person name="Huang X."/>
            <person name="Zhao Y."/>
        </authorList>
    </citation>
    <scope>NUCLEOTIDE SEQUENCE</scope>
</reference>
<name>A0A811NSY4_9POAL</name>
<organism evidence="2 3">
    <name type="scientific">Miscanthus lutarioriparius</name>
    <dbReference type="NCBI Taxonomy" id="422564"/>
    <lineage>
        <taxon>Eukaryota</taxon>
        <taxon>Viridiplantae</taxon>
        <taxon>Streptophyta</taxon>
        <taxon>Embryophyta</taxon>
        <taxon>Tracheophyta</taxon>
        <taxon>Spermatophyta</taxon>
        <taxon>Magnoliopsida</taxon>
        <taxon>Liliopsida</taxon>
        <taxon>Poales</taxon>
        <taxon>Poaceae</taxon>
        <taxon>PACMAD clade</taxon>
        <taxon>Panicoideae</taxon>
        <taxon>Andropogonodae</taxon>
        <taxon>Andropogoneae</taxon>
        <taxon>Saccharinae</taxon>
        <taxon>Miscanthus</taxon>
    </lineage>
</organism>
<feature type="compositionally biased region" description="Basic and acidic residues" evidence="1">
    <location>
        <begin position="158"/>
        <end position="169"/>
    </location>
</feature>
<accession>A0A811NSY4</accession>
<protein>
    <submittedName>
        <fullName evidence="2">Uncharacterized protein</fullName>
    </submittedName>
</protein>
<feature type="region of interest" description="Disordered" evidence="1">
    <location>
        <begin position="19"/>
        <end position="83"/>
    </location>
</feature>
<feature type="region of interest" description="Disordered" evidence="1">
    <location>
        <begin position="140"/>
        <end position="195"/>
    </location>
</feature>
<evidence type="ECO:0000313" key="3">
    <source>
        <dbReference type="Proteomes" id="UP000604825"/>
    </source>
</evidence>
<comment type="caution">
    <text evidence="2">The sequence shown here is derived from an EMBL/GenBank/DDBJ whole genome shotgun (WGS) entry which is preliminary data.</text>
</comment>
<dbReference type="Proteomes" id="UP000604825">
    <property type="component" value="Unassembled WGS sequence"/>
</dbReference>
<feature type="compositionally biased region" description="Basic and acidic residues" evidence="1">
    <location>
        <begin position="25"/>
        <end position="34"/>
    </location>
</feature>
<evidence type="ECO:0000256" key="1">
    <source>
        <dbReference type="SAM" id="MobiDB-lite"/>
    </source>
</evidence>
<proteinExistence type="predicted"/>
<dbReference type="AlphaFoldDB" id="A0A811NSY4"/>
<keyword evidence="3" id="KW-1185">Reference proteome</keyword>
<evidence type="ECO:0000313" key="2">
    <source>
        <dbReference type="EMBL" id="CAD6226036.1"/>
    </source>
</evidence>
<feature type="compositionally biased region" description="Polar residues" evidence="1">
    <location>
        <begin position="145"/>
        <end position="154"/>
    </location>
</feature>
<sequence length="332" mass="37041">MAATLTSALSSMEVMLDALMQRGIGKPEEPKPKEEEEPPALPTRPTGRGRLPALQRPGGTAAAPWIHRPSPVPPPTQEEDEEKCLVNLELERRAAKAEEEVKQKEEEMRQKEELISTLQRQVEHYESRLSECEVRMKSVEEELQRQITSLQMAQTAGGRRDGSTKHGQESSRGGLPPSQPPSSRHQQRGSEPTAVVAAADERTLAEPVNQLAREFQTEREAFEHNARAVVEVRPPSPSSAKSVEELKTLKRQFASWKKEYEARLKKTKAELKRLVHAEKKSSGGGGGGNSGDGHAHQQRCGWWRFKAPKCRAPKCCSFKLPSPKSCCCCFRR</sequence>